<reference evidence="6 7" key="1">
    <citation type="journal article" date="2006" name="Nature">
        <title>Global trends of whole-genome duplications revealed by the ciliate Paramecium tetraurelia.</title>
        <authorList>
            <consortium name="Genoscope"/>
            <person name="Aury J.-M."/>
            <person name="Jaillon O."/>
            <person name="Duret L."/>
            <person name="Noel B."/>
            <person name="Jubin C."/>
            <person name="Porcel B.M."/>
            <person name="Segurens B."/>
            <person name="Daubin V."/>
            <person name="Anthouard V."/>
            <person name="Aiach N."/>
            <person name="Arnaiz O."/>
            <person name="Billaut A."/>
            <person name="Beisson J."/>
            <person name="Blanc I."/>
            <person name="Bouhouche K."/>
            <person name="Camara F."/>
            <person name="Duharcourt S."/>
            <person name="Guigo R."/>
            <person name="Gogendeau D."/>
            <person name="Katinka M."/>
            <person name="Keller A.-M."/>
            <person name="Kissmehl R."/>
            <person name="Klotz C."/>
            <person name="Koll F."/>
            <person name="Le Moue A."/>
            <person name="Lepere C."/>
            <person name="Malinsky S."/>
            <person name="Nowacki M."/>
            <person name="Nowak J.K."/>
            <person name="Plattner H."/>
            <person name="Poulain J."/>
            <person name="Ruiz F."/>
            <person name="Serrano V."/>
            <person name="Zagulski M."/>
            <person name="Dessen P."/>
            <person name="Betermier M."/>
            <person name="Weissenbach J."/>
            <person name="Scarpelli C."/>
            <person name="Schachter V."/>
            <person name="Sperling L."/>
            <person name="Meyer E."/>
            <person name="Cohen J."/>
            <person name="Wincker P."/>
        </authorList>
    </citation>
    <scope>NUCLEOTIDE SEQUENCE [LARGE SCALE GENOMIC DNA]</scope>
    <source>
        <strain evidence="6 7">Stock d4-2</strain>
    </source>
</reference>
<dbReference type="KEGG" id="ptm:GSPATT00003192001"/>
<keyword evidence="1 3" id="KW-0547">Nucleotide-binding</keyword>
<dbReference type="eggNOG" id="KOG0589">
    <property type="taxonomic scope" value="Eukaryota"/>
</dbReference>
<keyword evidence="4" id="KW-0418">Kinase</keyword>
<keyword evidence="2 3" id="KW-0067">ATP-binding</keyword>
<dbReference type="GO" id="GO:0004674">
    <property type="term" value="F:protein serine/threonine kinase activity"/>
    <property type="evidence" value="ECO:0000318"/>
    <property type="project" value="GO_Central"/>
</dbReference>
<dbReference type="STRING" id="5888.A0DYV7"/>
<dbReference type="GO" id="GO:0005524">
    <property type="term" value="F:ATP binding"/>
    <property type="evidence" value="ECO:0007669"/>
    <property type="project" value="UniProtKB-UniRule"/>
</dbReference>
<keyword evidence="4" id="KW-0808">Transferase</keyword>
<feature type="binding site" evidence="3">
    <location>
        <position position="36"/>
    </location>
    <ligand>
        <name>ATP</name>
        <dbReference type="ChEBI" id="CHEBI:30616"/>
    </ligand>
</feature>
<dbReference type="AlphaFoldDB" id="A0DYV7"/>
<dbReference type="GeneID" id="5041406"/>
<evidence type="ECO:0000259" key="5">
    <source>
        <dbReference type="PROSITE" id="PS50011"/>
    </source>
</evidence>
<dbReference type="Gene3D" id="1.10.510.10">
    <property type="entry name" value="Transferase(Phosphotransferase) domain 1"/>
    <property type="match status" value="1"/>
</dbReference>
<dbReference type="InterPro" id="IPR008271">
    <property type="entry name" value="Ser/Thr_kinase_AS"/>
</dbReference>
<dbReference type="CDD" id="cd00180">
    <property type="entry name" value="PKc"/>
    <property type="match status" value="1"/>
</dbReference>
<dbReference type="GO" id="GO:0005737">
    <property type="term" value="C:cytoplasm"/>
    <property type="evidence" value="ECO:0000318"/>
    <property type="project" value="GO_Central"/>
</dbReference>
<sequence>MQEVIKNYKIIKKIGQGATGIVYVVVDENNNYYALKLQSNISNSEKAMNNQIKEIKFQNVINTYEQFEYKKDFFNYFCVVMDFCNTGDLYQYLNQNHFKLTFEQKKFMLFQIAFGIWEIHQLNIIHRDIKPSNILVQIFNNDQFLFKICDLGLSKIQENLNTINIGTPYYMAPELIDPNQQKAEYDKSVDVWAFGALIFDFYSNQQLFFGLKISQIFDQIKSGLFLQQKLMVYVKDPLLLDIAKSCLSYFPKARPSIEQILIQLNEPWFQQKKKQFMEQNQKIFSPNQDKILAQIQDKNDEKQPQNQQYQTENSVQCQKKIEDQPKQIIQEQQKYDQNQNKISDQSQQIIQNRPSQLEQNQASQIKSNSYIRNKVRLRCLLFDQNLIEQLCTMIEKGCQQDQVVQLMDEVIIKQLQFKMNQIRKINQ</sequence>
<dbReference type="PROSITE" id="PS50011">
    <property type="entry name" value="PROTEIN_KINASE_DOM"/>
    <property type="match status" value="1"/>
</dbReference>
<dbReference type="RefSeq" id="XP_001455621.1">
    <property type="nucleotide sequence ID" value="XM_001455584.1"/>
</dbReference>
<dbReference type="InterPro" id="IPR017441">
    <property type="entry name" value="Protein_kinase_ATP_BS"/>
</dbReference>
<dbReference type="GO" id="GO:0005634">
    <property type="term" value="C:nucleus"/>
    <property type="evidence" value="ECO:0000318"/>
    <property type="project" value="GO_Central"/>
</dbReference>
<dbReference type="InterPro" id="IPR000719">
    <property type="entry name" value="Prot_kinase_dom"/>
</dbReference>
<protein>
    <recommendedName>
        <fullName evidence="5">Protein kinase domain-containing protein</fullName>
    </recommendedName>
</protein>
<evidence type="ECO:0000256" key="4">
    <source>
        <dbReference type="RuleBase" id="RU000304"/>
    </source>
</evidence>
<dbReference type="OrthoDB" id="7869584at2759"/>
<dbReference type="GO" id="GO:0044773">
    <property type="term" value="P:mitotic DNA damage checkpoint signaling"/>
    <property type="evidence" value="ECO:0000318"/>
    <property type="project" value="GO_Central"/>
</dbReference>
<accession>A0DYV7</accession>
<feature type="domain" description="Protein kinase" evidence="5">
    <location>
        <begin position="8"/>
        <end position="269"/>
    </location>
</feature>
<dbReference type="PROSITE" id="PS00107">
    <property type="entry name" value="PROTEIN_KINASE_ATP"/>
    <property type="match status" value="1"/>
</dbReference>
<dbReference type="Proteomes" id="UP000000600">
    <property type="component" value="Unassembled WGS sequence"/>
</dbReference>
<proteinExistence type="inferred from homology"/>
<dbReference type="SUPFAM" id="SSF56112">
    <property type="entry name" value="Protein kinase-like (PK-like)"/>
    <property type="match status" value="1"/>
</dbReference>
<evidence type="ECO:0000256" key="2">
    <source>
        <dbReference type="ARBA" id="ARBA00022840"/>
    </source>
</evidence>
<evidence type="ECO:0000256" key="3">
    <source>
        <dbReference type="PROSITE-ProRule" id="PRU10141"/>
    </source>
</evidence>
<comment type="similarity">
    <text evidence="4">Belongs to the protein kinase superfamily.</text>
</comment>
<dbReference type="HOGENOM" id="CLU_643220_0_0_1"/>
<dbReference type="PROSITE" id="PS00108">
    <property type="entry name" value="PROTEIN_KINASE_ST"/>
    <property type="match status" value="1"/>
</dbReference>
<dbReference type="InParanoid" id="A0DYV7"/>
<dbReference type="OMA" id="AFGIWEI"/>
<dbReference type="PANTHER" id="PTHR44167:SF24">
    <property type="entry name" value="SERINE_THREONINE-PROTEIN KINASE CHK2"/>
    <property type="match status" value="1"/>
</dbReference>
<name>A0DYV7_PARTE</name>
<evidence type="ECO:0000313" key="7">
    <source>
        <dbReference type="Proteomes" id="UP000000600"/>
    </source>
</evidence>
<dbReference type="Pfam" id="PF00069">
    <property type="entry name" value="Pkinase"/>
    <property type="match status" value="1"/>
</dbReference>
<dbReference type="PANTHER" id="PTHR44167">
    <property type="entry name" value="OVARIAN-SPECIFIC SERINE/THREONINE-PROTEIN KINASE LOK-RELATED"/>
    <property type="match status" value="1"/>
</dbReference>
<dbReference type="EMBL" id="CT868649">
    <property type="protein sequence ID" value="CAK88224.1"/>
    <property type="molecule type" value="Genomic_DNA"/>
</dbReference>
<keyword evidence="4" id="KW-0723">Serine/threonine-protein kinase</keyword>
<evidence type="ECO:0000313" key="6">
    <source>
        <dbReference type="EMBL" id="CAK88224.1"/>
    </source>
</evidence>
<dbReference type="InterPro" id="IPR011009">
    <property type="entry name" value="Kinase-like_dom_sf"/>
</dbReference>
<keyword evidence="7" id="KW-1185">Reference proteome</keyword>
<dbReference type="SMART" id="SM00220">
    <property type="entry name" value="S_TKc"/>
    <property type="match status" value="1"/>
</dbReference>
<evidence type="ECO:0000256" key="1">
    <source>
        <dbReference type="ARBA" id="ARBA00022741"/>
    </source>
</evidence>
<gene>
    <name evidence="6" type="ORF">GSPATT00003192001</name>
</gene>
<organism evidence="6 7">
    <name type="scientific">Paramecium tetraurelia</name>
    <dbReference type="NCBI Taxonomy" id="5888"/>
    <lineage>
        <taxon>Eukaryota</taxon>
        <taxon>Sar</taxon>
        <taxon>Alveolata</taxon>
        <taxon>Ciliophora</taxon>
        <taxon>Intramacronucleata</taxon>
        <taxon>Oligohymenophorea</taxon>
        <taxon>Peniculida</taxon>
        <taxon>Parameciidae</taxon>
        <taxon>Paramecium</taxon>
    </lineage>
</organism>